<gene>
    <name evidence="2" type="ORF">JFL43_02510</name>
</gene>
<keyword evidence="1" id="KW-0472">Membrane</keyword>
<feature type="transmembrane region" description="Helical" evidence="1">
    <location>
        <begin position="76"/>
        <end position="98"/>
    </location>
</feature>
<evidence type="ECO:0000313" key="3">
    <source>
        <dbReference type="Proteomes" id="UP000618943"/>
    </source>
</evidence>
<dbReference type="RefSeq" id="WP_200747786.1">
    <property type="nucleotide sequence ID" value="NZ_JAEOAH010000003.1"/>
</dbReference>
<feature type="transmembrane region" description="Helical" evidence="1">
    <location>
        <begin position="40"/>
        <end position="64"/>
    </location>
</feature>
<evidence type="ECO:0000256" key="1">
    <source>
        <dbReference type="SAM" id="Phobius"/>
    </source>
</evidence>
<proteinExistence type="predicted"/>
<comment type="caution">
    <text evidence="2">The sequence shown here is derived from an EMBL/GenBank/DDBJ whole genome shotgun (WGS) entry which is preliminary data.</text>
</comment>
<keyword evidence="1" id="KW-1133">Transmembrane helix</keyword>
<sequence length="151" mass="17220">MDHNWSKFTLKLIWVVGLFGLILGSYHLKQMVEQQVSQNYIIGPRFWLDATMPFLFGLYISLLFIKRWTFKINIPLFLCVTVPCLIISFYTPVVYTITSNSTSDLVLSIPMPFWLFKLNSYGIAPITAGLTFLISLCGASQHQSTESKIAK</sequence>
<keyword evidence="3" id="KW-1185">Reference proteome</keyword>
<organism evidence="2 3">
    <name type="scientific">Viridibacillus soli</name>
    <dbReference type="NCBI Taxonomy" id="2798301"/>
    <lineage>
        <taxon>Bacteria</taxon>
        <taxon>Bacillati</taxon>
        <taxon>Bacillota</taxon>
        <taxon>Bacilli</taxon>
        <taxon>Bacillales</taxon>
        <taxon>Caryophanaceae</taxon>
        <taxon>Viridibacillus</taxon>
    </lineage>
</organism>
<keyword evidence="1" id="KW-0812">Transmembrane</keyword>
<accession>A0ABS1H2W3</accession>
<reference evidence="2 3" key="1">
    <citation type="submission" date="2020-12" db="EMBL/GenBank/DDBJ databases">
        <title>YIM B01967 draft genome.</title>
        <authorList>
            <person name="Yan X."/>
        </authorList>
    </citation>
    <scope>NUCLEOTIDE SEQUENCE [LARGE SCALE GENOMIC DNA]</scope>
    <source>
        <strain evidence="2 3">YIM B01967</strain>
    </source>
</reference>
<feature type="transmembrane region" description="Helical" evidence="1">
    <location>
        <begin position="12"/>
        <end position="28"/>
    </location>
</feature>
<dbReference type="Proteomes" id="UP000618943">
    <property type="component" value="Unassembled WGS sequence"/>
</dbReference>
<feature type="transmembrane region" description="Helical" evidence="1">
    <location>
        <begin position="118"/>
        <end position="139"/>
    </location>
</feature>
<protein>
    <submittedName>
        <fullName evidence="2">Uncharacterized protein</fullName>
    </submittedName>
</protein>
<evidence type="ECO:0000313" key="2">
    <source>
        <dbReference type="EMBL" id="MBK3493748.1"/>
    </source>
</evidence>
<dbReference type="EMBL" id="JAEOAH010000003">
    <property type="protein sequence ID" value="MBK3493748.1"/>
    <property type="molecule type" value="Genomic_DNA"/>
</dbReference>
<name>A0ABS1H2W3_9BACL</name>